<organism evidence="5 6">
    <name type="scientific">Caulobacter vibrioides (strain ATCC 19089 / CIP 103742 / CB 15)</name>
    <name type="common">Caulobacter crescentus</name>
    <dbReference type="NCBI Taxonomy" id="190650"/>
    <lineage>
        <taxon>Bacteria</taxon>
        <taxon>Pseudomonadati</taxon>
        <taxon>Pseudomonadota</taxon>
        <taxon>Alphaproteobacteria</taxon>
        <taxon>Caulobacterales</taxon>
        <taxon>Caulobacteraceae</taxon>
        <taxon>Caulobacter</taxon>
    </lineage>
</organism>
<keyword evidence="6" id="KW-1185">Reference proteome</keyword>
<dbReference type="EnsemblBacteria" id="AAK23493">
    <property type="protein sequence ID" value="AAK23493"/>
    <property type="gene ID" value="CC_1514"/>
</dbReference>
<reference evidence="5 6" key="1">
    <citation type="journal article" date="2001" name="Proc. Natl. Acad. Sci. U.S.A.">
        <title>Complete genome sequence of Caulobacter crescentus.</title>
        <authorList>
            <person name="Nierman W.C."/>
            <person name="Feldblyum T.V."/>
            <person name="Laub M.T."/>
            <person name="Paulsen I.T."/>
            <person name="Nelson K.E."/>
            <person name="Eisen J.A."/>
            <person name="Heidelberg J.F."/>
            <person name="Alley M.R."/>
            <person name="Ohta N."/>
            <person name="Maddock J.R."/>
            <person name="Potocka I."/>
            <person name="Nelson W.C."/>
            <person name="Newton A."/>
            <person name="Stephens C."/>
            <person name="Phadke N.D."/>
            <person name="Ely B."/>
            <person name="DeBoy R.T."/>
            <person name="Dodson R.J."/>
            <person name="Durkin A.S."/>
            <person name="Gwinn M.L."/>
            <person name="Haft D.H."/>
            <person name="Kolonay J.F."/>
            <person name="Smit J."/>
            <person name="Craven M.B."/>
            <person name="Khouri H."/>
            <person name="Shetty J."/>
            <person name="Berry K."/>
            <person name="Utterback T."/>
            <person name="Tran K."/>
            <person name="Wolf A."/>
            <person name="Vamathevan J."/>
            <person name="Ermolaeva M."/>
            <person name="White O."/>
            <person name="Salzberg S.L."/>
            <person name="Venter J.C."/>
            <person name="Shapiro L."/>
            <person name="Fraser C.M."/>
        </authorList>
    </citation>
    <scope>NUCLEOTIDE SEQUENCE [LARGE SCALE GENOMIC DNA]</scope>
    <source>
        <strain evidence="6">ATCC 19089 / CB15</strain>
    </source>
</reference>
<dbReference type="GO" id="GO:0016846">
    <property type="term" value="F:carbon-sulfur lyase activity"/>
    <property type="evidence" value="ECO:0007669"/>
    <property type="project" value="InterPro"/>
</dbReference>
<dbReference type="Gene3D" id="3.90.1590.10">
    <property type="entry name" value="glutathione-dependent formaldehyde- activating enzyme (gfa)"/>
    <property type="match status" value="1"/>
</dbReference>
<accession>Q9A850</accession>
<dbReference type="eggNOG" id="COG3791">
    <property type="taxonomic scope" value="Bacteria"/>
</dbReference>
<evidence type="ECO:0000256" key="3">
    <source>
        <dbReference type="ARBA" id="ARBA00022833"/>
    </source>
</evidence>
<dbReference type="Pfam" id="PF04828">
    <property type="entry name" value="GFA"/>
    <property type="match status" value="1"/>
</dbReference>
<proteinExistence type="inferred from homology"/>
<evidence type="ECO:0000313" key="6">
    <source>
        <dbReference type="Proteomes" id="UP000001816"/>
    </source>
</evidence>
<dbReference type="PATRIC" id="fig|190650.5.peg.1541"/>
<keyword evidence="3" id="KW-0862">Zinc</keyword>
<sequence>MVGVCHCSRCRKAGSSVYAYVRAEAFFWVAGRDLVARYAPTPPLRFNRCFCARCGTALGDPFSGRVLAIAASCLDDGVRLTPDFHEYVADSPSWRRPEA</sequence>
<dbReference type="InterPro" id="IPR011057">
    <property type="entry name" value="Mss4-like_sf"/>
</dbReference>
<protein>
    <recommendedName>
        <fullName evidence="4">CENP-V/GFA domain-containing protein</fullName>
    </recommendedName>
</protein>
<evidence type="ECO:0000313" key="5">
    <source>
        <dbReference type="EMBL" id="AAK23493.1"/>
    </source>
</evidence>
<dbReference type="HOGENOM" id="CLU_055491_4_2_5"/>
<dbReference type="GO" id="GO:0046872">
    <property type="term" value="F:metal ion binding"/>
    <property type="evidence" value="ECO:0007669"/>
    <property type="project" value="UniProtKB-KW"/>
</dbReference>
<feature type="domain" description="CENP-V/GFA" evidence="4">
    <location>
        <begin position="3"/>
        <end position="89"/>
    </location>
</feature>
<dbReference type="AlphaFoldDB" id="Q9A850"/>
<dbReference type="EMBL" id="AE005673">
    <property type="protein sequence ID" value="AAK23493.1"/>
    <property type="molecule type" value="Genomic_DNA"/>
</dbReference>
<evidence type="ECO:0000259" key="4">
    <source>
        <dbReference type="Pfam" id="PF04828"/>
    </source>
</evidence>
<evidence type="ECO:0000256" key="2">
    <source>
        <dbReference type="ARBA" id="ARBA00022723"/>
    </source>
</evidence>
<dbReference type="SUPFAM" id="SSF51316">
    <property type="entry name" value="Mss4-like"/>
    <property type="match status" value="1"/>
</dbReference>
<name>Q9A850_CAUVC</name>
<keyword evidence="2" id="KW-0479">Metal-binding</keyword>
<dbReference type="KEGG" id="ccr:CC_1514"/>
<dbReference type="SMR" id="Q9A850"/>
<dbReference type="Proteomes" id="UP000001816">
    <property type="component" value="Chromosome"/>
</dbReference>
<dbReference type="PIR" id="A87437">
    <property type="entry name" value="A87437"/>
</dbReference>
<gene>
    <name evidence="5" type="ordered locus">CC_1514</name>
</gene>
<dbReference type="STRING" id="190650.CC_1514"/>
<dbReference type="InterPro" id="IPR006913">
    <property type="entry name" value="CENP-V/GFA"/>
</dbReference>
<comment type="similarity">
    <text evidence="1">Belongs to the Gfa family.</text>
</comment>
<evidence type="ECO:0000256" key="1">
    <source>
        <dbReference type="ARBA" id="ARBA00005495"/>
    </source>
</evidence>
<dbReference type="BioCyc" id="CAULO:CC1514-MONOMER"/>